<evidence type="ECO:0000313" key="1">
    <source>
        <dbReference type="EMBL" id="KAE8038108.1"/>
    </source>
</evidence>
<organism evidence="1 2">
    <name type="scientific">Carpinus fangiana</name>
    <dbReference type="NCBI Taxonomy" id="176857"/>
    <lineage>
        <taxon>Eukaryota</taxon>
        <taxon>Viridiplantae</taxon>
        <taxon>Streptophyta</taxon>
        <taxon>Embryophyta</taxon>
        <taxon>Tracheophyta</taxon>
        <taxon>Spermatophyta</taxon>
        <taxon>Magnoliopsida</taxon>
        <taxon>eudicotyledons</taxon>
        <taxon>Gunneridae</taxon>
        <taxon>Pentapetalae</taxon>
        <taxon>rosids</taxon>
        <taxon>fabids</taxon>
        <taxon>Fagales</taxon>
        <taxon>Betulaceae</taxon>
        <taxon>Carpinus</taxon>
    </lineage>
</organism>
<name>A0A660KRQ5_9ROSI</name>
<sequence>MADVGYLSLLVKSLTRDVEERREAVGLLVDLSNLIAVRRRMGRIQGCIVMLVAMLNGDDPVASRYAMKLLNTLSSNTQNALHMVEAGYFKPLVWYLKEGKLESKLSALNALQNLSIMTENIQRLISSGIVVPLLQLLFSVTSVLMTIREPASTILARIA</sequence>
<evidence type="ECO:0000313" key="2">
    <source>
        <dbReference type="Proteomes" id="UP000327013"/>
    </source>
</evidence>
<protein>
    <recommendedName>
        <fullName evidence="3">Armadillo repeat-containing domain-containing protein</fullName>
    </recommendedName>
</protein>
<keyword evidence="2" id="KW-1185">Reference proteome</keyword>
<dbReference type="InterPro" id="IPR052608">
    <property type="entry name" value="U-box_domain_protein"/>
</dbReference>
<dbReference type="InterPro" id="IPR011989">
    <property type="entry name" value="ARM-like"/>
</dbReference>
<dbReference type="Proteomes" id="UP000327013">
    <property type="component" value="Chromosome 4"/>
</dbReference>
<reference evidence="1 2" key="1">
    <citation type="submission" date="2019-06" db="EMBL/GenBank/DDBJ databases">
        <title>A chromosomal-level reference genome of Carpinus fangiana (Coryloideae, Betulaceae).</title>
        <authorList>
            <person name="Yang X."/>
            <person name="Wang Z."/>
            <person name="Zhang L."/>
            <person name="Hao G."/>
            <person name="Liu J."/>
            <person name="Yang Y."/>
        </authorList>
    </citation>
    <scope>NUCLEOTIDE SEQUENCE [LARGE SCALE GENOMIC DNA]</scope>
    <source>
        <strain evidence="1">Cfa_2016G</strain>
        <tissue evidence="1">Leaf</tissue>
    </source>
</reference>
<dbReference type="EMBL" id="CM017324">
    <property type="protein sequence ID" value="KAE8038108.1"/>
    <property type="molecule type" value="Genomic_DNA"/>
</dbReference>
<dbReference type="OrthoDB" id="10569625at2759"/>
<dbReference type="InterPro" id="IPR016024">
    <property type="entry name" value="ARM-type_fold"/>
</dbReference>
<accession>A0A660KRQ5</accession>
<dbReference type="AlphaFoldDB" id="A0A660KRQ5"/>
<dbReference type="PANTHER" id="PTHR45958:SF12">
    <property type="entry name" value="OS01G0948500 PROTEIN"/>
    <property type="match status" value="1"/>
</dbReference>
<dbReference type="PANTHER" id="PTHR45958">
    <property type="entry name" value="RING-TYPE E3 UBIQUITIN TRANSFERASE"/>
    <property type="match status" value="1"/>
</dbReference>
<proteinExistence type="predicted"/>
<dbReference type="Gene3D" id="1.25.10.10">
    <property type="entry name" value="Leucine-rich Repeat Variant"/>
    <property type="match status" value="1"/>
</dbReference>
<evidence type="ECO:0008006" key="3">
    <source>
        <dbReference type="Google" id="ProtNLM"/>
    </source>
</evidence>
<dbReference type="SUPFAM" id="SSF48371">
    <property type="entry name" value="ARM repeat"/>
    <property type="match status" value="1"/>
</dbReference>
<gene>
    <name evidence="1" type="ORF">FH972_010650</name>
</gene>